<dbReference type="InterPro" id="IPR003615">
    <property type="entry name" value="HNH_nuc"/>
</dbReference>
<keyword evidence="2" id="KW-0378">Hydrolase</keyword>
<organism evidence="2 3">
    <name type="scientific">Runella rosea</name>
    <dbReference type="NCBI Taxonomy" id="2259595"/>
    <lineage>
        <taxon>Bacteria</taxon>
        <taxon>Pseudomonadati</taxon>
        <taxon>Bacteroidota</taxon>
        <taxon>Cytophagia</taxon>
        <taxon>Cytophagales</taxon>
        <taxon>Spirosomataceae</taxon>
        <taxon>Runella</taxon>
    </lineage>
</organism>
<sequence>MAVNLWSKEELILAFNLYLKLPFGKMHSRTPEVIHLAGLIGRTPNSIAFRLTNFAAVDPYHQARGVKGMDGGKRQCQPIWDEFIENKEQLLFESERILAQKEHQTLENKFEDLLFDIKDLKGETKLRAVKVRINQNIFRQIVLSNYSSKCAVSGIDVPDLLVASHILPWSSSESERLNPENGICLSNLYDKAFDKGLIGITEQFSVIIAKDLKKNSNKAYYQKYFALLENEKIALPKRYLPRKEFLQHHLDTIFSKRNG</sequence>
<dbReference type="AlphaFoldDB" id="A0A344THL9"/>
<gene>
    <name evidence="2" type="ORF">DR864_10520</name>
</gene>
<dbReference type="EMBL" id="CP030850">
    <property type="protein sequence ID" value="AXE18140.1"/>
    <property type="molecule type" value="Genomic_DNA"/>
</dbReference>
<dbReference type="RefSeq" id="WP_114066925.1">
    <property type="nucleotide sequence ID" value="NZ_CP030850.1"/>
</dbReference>
<keyword evidence="3" id="KW-1185">Reference proteome</keyword>
<dbReference type="GO" id="GO:0004519">
    <property type="term" value="F:endonuclease activity"/>
    <property type="evidence" value="ECO:0007669"/>
    <property type="project" value="UniProtKB-KW"/>
</dbReference>
<dbReference type="Proteomes" id="UP000251993">
    <property type="component" value="Chromosome"/>
</dbReference>
<evidence type="ECO:0000313" key="3">
    <source>
        <dbReference type="Proteomes" id="UP000251993"/>
    </source>
</evidence>
<dbReference type="Pfam" id="PF13391">
    <property type="entry name" value="HNH_2"/>
    <property type="match status" value="1"/>
</dbReference>
<reference evidence="2 3" key="1">
    <citation type="submission" date="2018-07" db="EMBL/GenBank/DDBJ databases">
        <title>Genome sequencing of Runella.</title>
        <authorList>
            <person name="Baek M.-G."/>
            <person name="Yi H."/>
        </authorList>
    </citation>
    <scope>NUCLEOTIDE SEQUENCE [LARGE SCALE GENOMIC DNA]</scope>
    <source>
        <strain evidence="2 3">HYN0085</strain>
    </source>
</reference>
<dbReference type="OrthoDB" id="67788at2"/>
<keyword evidence="2" id="KW-0255">Endonuclease</keyword>
<proteinExistence type="predicted"/>
<accession>A0A344THL9</accession>
<name>A0A344THL9_9BACT</name>
<evidence type="ECO:0000313" key="2">
    <source>
        <dbReference type="EMBL" id="AXE18140.1"/>
    </source>
</evidence>
<evidence type="ECO:0000259" key="1">
    <source>
        <dbReference type="Pfam" id="PF13391"/>
    </source>
</evidence>
<dbReference type="KEGG" id="run:DR864_10520"/>
<feature type="domain" description="HNH nuclease" evidence="1">
    <location>
        <begin position="150"/>
        <end position="200"/>
    </location>
</feature>
<keyword evidence="2" id="KW-0540">Nuclease</keyword>
<protein>
    <submittedName>
        <fullName evidence="2">HNH endonuclease</fullName>
    </submittedName>
</protein>